<dbReference type="SUPFAM" id="SSF118196">
    <property type="entry name" value="YaeB-like"/>
    <property type="match status" value="1"/>
</dbReference>
<organism evidence="4 7">
    <name type="scientific">Arthrobacter zhangbolii</name>
    <dbReference type="NCBI Taxonomy" id="2886936"/>
    <lineage>
        <taxon>Bacteria</taxon>
        <taxon>Bacillati</taxon>
        <taxon>Actinomycetota</taxon>
        <taxon>Actinomycetes</taxon>
        <taxon>Micrococcales</taxon>
        <taxon>Micrococcaceae</taxon>
        <taxon>Arthrobacter</taxon>
    </lineage>
</organism>
<evidence type="ECO:0000313" key="6">
    <source>
        <dbReference type="Proteomes" id="UP000829758"/>
    </source>
</evidence>
<dbReference type="Proteomes" id="UP001155145">
    <property type="component" value="Unassembled WGS sequence"/>
</dbReference>
<dbReference type="InterPro" id="IPR036413">
    <property type="entry name" value="YaeB-like_sf"/>
</dbReference>
<dbReference type="InterPro" id="IPR036414">
    <property type="entry name" value="YaeB_N_sf"/>
</dbReference>
<dbReference type="AlphaFoldDB" id="A0A9X1S8T0"/>
<accession>A0A9X1S8T0</accession>
<reference evidence="4" key="1">
    <citation type="submission" date="2021-10" db="EMBL/GenBank/DDBJ databases">
        <title>Novel species in genus Arthrobacter.</title>
        <authorList>
            <person name="Liu Y."/>
        </authorList>
    </citation>
    <scope>NUCLEOTIDE SEQUENCE</scope>
    <source>
        <strain evidence="4">Zg-Y462</strain>
        <strain evidence="6">zg-Y462</strain>
    </source>
</reference>
<dbReference type="Gene3D" id="2.40.30.70">
    <property type="entry name" value="YaeB-like"/>
    <property type="match status" value="1"/>
</dbReference>
<dbReference type="Pfam" id="PF01980">
    <property type="entry name" value="TrmO_N"/>
    <property type="match status" value="1"/>
</dbReference>
<dbReference type="PROSITE" id="PS51668">
    <property type="entry name" value="TSAA_2"/>
    <property type="match status" value="1"/>
</dbReference>
<dbReference type="PANTHER" id="PTHR12818:SF0">
    <property type="entry name" value="TRNA (ADENINE(37)-N6)-METHYLTRANSFERASE"/>
    <property type="match status" value="1"/>
</dbReference>
<dbReference type="InterPro" id="IPR040372">
    <property type="entry name" value="YaeB-like"/>
</dbReference>
<gene>
    <name evidence="4" type="ORF">LJ755_03515</name>
    <name evidence="5" type="ORF">MUK71_07180</name>
</gene>
<evidence type="ECO:0000313" key="7">
    <source>
        <dbReference type="Proteomes" id="UP001155145"/>
    </source>
</evidence>
<dbReference type="RefSeq" id="WP_227927990.1">
    <property type="nucleotide sequence ID" value="NZ_CP094984.1"/>
</dbReference>
<keyword evidence="4" id="KW-0489">Methyltransferase</keyword>
<dbReference type="EMBL" id="JAJFZT010000001">
    <property type="protein sequence ID" value="MCC3271796.1"/>
    <property type="molecule type" value="Genomic_DNA"/>
</dbReference>
<keyword evidence="6" id="KW-1185">Reference proteome</keyword>
<sequence>MELLMEAIGAVSSSRSEVLDDDWDSENAVISLDPARFTKEALWGLAEFSHAEILFVFDQVPESKIERGARRPRGNTDWPLVGIFAQRGKNRPNRIGSTVVRIESVDGLSMKVSGLDAVDGTPVLDIKPFMAEFGPRGAVIQPRWATELMRGYW</sequence>
<dbReference type="InterPro" id="IPR023370">
    <property type="entry name" value="TrmO-like_N"/>
</dbReference>
<dbReference type="Proteomes" id="UP000829758">
    <property type="component" value="Chromosome"/>
</dbReference>
<dbReference type="EMBL" id="CP094984">
    <property type="protein sequence ID" value="UON93379.1"/>
    <property type="molecule type" value="Genomic_DNA"/>
</dbReference>
<dbReference type="GO" id="GO:0008168">
    <property type="term" value="F:methyltransferase activity"/>
    <property type="evidence" value="ECO:0007669"/>
    <property type="project" value="UniProtKB-KW"/>
</dbReference>
<comment type="similarity">
    <text evidence="2">Belongs to the tRNA methyltransferase O family.</text>
</comment>
<evidence type="ECO:0000259" key="3">
    <source>
        <dbReference type="PROSITE" id="PS51668"/>
    </source>
</evidence>
<dbReference type="CDD" id="cd09281">
    <property type="entry name" value="UPF0066"/>
    <property type="match status" value="1"/>
</dbReference>
<proteinExistence type="inferred from homology"/>
<dbReference type="PANTHER" id="PTHR12818">
    <property type="entry name" value="TRNA (ADENINE(37)-N6)-METHYLTRANSFERASE"/>
    <property type="match status" value="1"/>
</dbReference>
<dbReference type="GO" id="GO:0032259">
    <property type="term" value="P:methylation"/>
    <property type="evidence" value="ECO:0007669"/>
    <property type="project" value="UniProtKB-KW"/>
</dbReference>
<keyword evidence="4" id="KW-0808">Transferase</keyword>
<evidence type="ECO:0000256" key="1">
    <source>
        <dbReference type="ARBA" id="ARBA00022691"/>
    </source>
</evidence>
<protein>
    <submittedName>
        <fullName evidence="4">SAM-dependent methyltransferase</fullName>
    </submittedName>
</protein>
<evidence type="ECO:0000313" key="4">
    <source>
        <dbReference type="EMBL" id="MCC3271796.1"/>
    </source>
</evidence>
<evidence type="ECO:0000313" key="5">
    <source>
        <dbReference type="EMBL" id="UON93379.1"/>
    </source>
</evidence>
<keyword evidence="1" id="KW-0949">S-adenosyl-L-methionine</keyword>
<name>A0A9X1S8T0_9MICC</name>
<feature type="domain" description="TsaA-like" evidence="3">
    <location>
        <begin position="5"/>
        <end position="138"/>
    </location>
</feature>
<evidence type="ECO:0000256" key="2">
    <source>
        <dbReference type="ARBA" id="ARBA00033753"/>
    </source>
</evidence>